<dbReference type="PIRSF" id="PIRSF002097">
    <property type="entry name" value="DNA-binding_Fis"/>
    <property type="match status" value="1"/>
</dbReference>
<evidence type="ECO:0000259" key="4">
    <source>
        <dbReference type="Pfam" id="PF02954"/>
    </source>
</evidence>
<dbReference type="Pfam" id="PF02954">
    <property type="entry name" value="HTH_8"/>
    <property type="match status" value="1"/>
</dbReference>
<dbReference type="InterPro" id="IPR050207">
    <property type="entry name" value="Trans_regulatory_Fis"/>
</dbReference>
<feature type="domain" description="DNA binding HTH" evidence="4">
    <location>
        <begin position="64"/>
        <end position="104"/>
    </location>
</feature>
<keyword evidence="2" id="KW-0238">DNA-binding</keyword>
<organism evidence="5 6">
    <name type="scientific">Marinomonas primoryensis</name>
    <dbReference type="NCBI Taxonomy" id="178399"/>
    <lineage>
        <taxon>Bacteria</taxon>
        <taxon>Pseudomonadati</taxon>
        <taxon>Pseudomonadota</taxon>
        <taxon>Gammaproteobacteria</taxon>
        <taxon>Oceanospirillales</taxon>
        <taxon>Oceanospirillaceae</taxon>
        <taxon>Marinomonas</taxon>
    </lineage>
</organism>
<evidence type="ECO:0000313" key="6">
    <source>
        <dbReference type="Proteomes" id="UP000509371"/>
    </source>
</evidence>
<dbReference type="SUPFAM" id="SSF46689">
    <property type="entry name" value="Homeodomain-like"/>
    <property type="match status" value="1"/>
</dbReference>
<dbReference type="AlphaFoldDB" id="A0A859CUI7"/>
<protein>
    <recommendedName>
        <fullName evidence="3">Putative Fis-like DNA-binding protein</fullName>
    </recommendedName>
</protein>
<dbReference type="GO" id="GO:0043565">
    <property type="term" value="F:sequence-specific DNA binding"/>
    <property type="evidence" value="ECO:0007669"/>
    <property type="project" value="InterPro"/>
</dbReference>
<proteinExistence type="inferred from homology"/>
<dbReference type="GO" id="GO:0045893">
    <property type="term" value="P:positive regulation of DNA-templated transcription"/>
    <property type="evidence" value="ECO:0007669"/>
    <property type="project" value="UniProtKB-ARBA"/>
</dbReference>
<dbReference type="NCBIfam" id="NF001659">
    <property type="entry name" value="PRK00430.1"/>
    <property type="match status" value="1"/>
</dbReference>
<name>A0A859CUI7_9GAMM</name>
<gene>
    <name evidence="5" type="ORF">MP3633_1243</name>
</gene>
<sequence>MHINKWLALKIEGHSVVEQTHTHTFQAASSEQSQTLRDNVEKALQNYFAHLDGQPITDLYQLVLAEVEAPLLESVMNYTKDNQTKASTILGLNRGTLRKKLKQYGML</sequence>
<accession>A0A859CUI7</accession>
<dbReference type="PRINTS" id="PR01591">
    <property type="entry name" value="DNABINDNGFIS"/>
</dbReference>
<dbReference type="PANTHER" id="PTHR47918:SF1">
    <property type="entry name" value="DNA-BINDING PROTEIN FIS"/>
    <property type="match status" value="1"/>
</dbReference>
<dbReference type="Proteomes" id="UP000509371">
    <property type="component" value="Chromosome"/>
</dbReference>
<evidence type="ECO:0000313" key="5">
    <source>
        <dbReference type="EMBL" id="QKK79977.1"/>
    </source>
</evidence>
<dbReference type="InterPro" id="IPR009057">
    <property type="entry name" value="Homeodomain-like_sf"/>
</dbReference>
<evidence type="ECO:0000256" key="3">
    <source>
        <dbReference type="ARBA" id="ARBA00029540"/>
    </source>
</evidence>
<dbReference type="PRINTS" id="PR01590">
    <property type="entry name" value="HTHFIS"/>
</dbReference>
<reference evidence="5 6" key="1">
    <citation type="submission" date="2020-06" db="EMBL/GenBank/DDBJ databases">
        <authorList>
            <person name="Voronona O.L."/>
            <person name="Aksenova E.I."/>
            <person name="Kunda M.S."/>
            <person name="Semenov A.N."/>
            <person name="Ryzhova N."/>
        </authorList>
    </citation>
    <scope>NUCLEOTIDE SEQUENCE [LARGE SCALE GENOMIC DNA]</scope>
    <source>
        <strain evidence="5 6">MPKMM3633</strain>
    </source>
</reference>
<dbReference type="EMBL" id="CP054301">
    <property type="protein sequence ID" value="QKK79977.1"/>
    <property type="molecule type" value="Genomic_DNA"/>
</dbReference>
<comment type="similarity">
    <text evidence="1">Belongs to the transcriptional regulatory Fis family.</text>
</comment>
<dbReference type="Gene3D" id="1.10.10.60">
    <property type="entry name" value="Homeodomain-like"/>
    <property type="match status" value="1"/>
</dbReference>
<evidence type="ECO:0000256" key="2">
    <source>
        <dbReference type="ARBA" id="ARBA00023125"/>
    </source>
</evidence>
<dbReference type="PANTHER" id="PTHR47918">
    <property type="entry name" value="DNA-BINDING PROTEIN FIS"/>
    <property type="match status" value="1"/>
</dbReference>
<dbReference type="InterPro" id="IPR002197">
    <property type="entry name" value="HTH_Fis"/>
</dbReference>
<evidence type="ECO:0000256" key="1">
    <source>
        <dbReference type="ARBA" id="ARBA00008559"/>
    </source>
</evidence>
<dbReference type="InterPro" id="IPR005412">
    <property type="entry name" value="Fis_DNA-bd"/>
</dbReference>
<dbReference type="FunFam" id="1.10.10.60:FF:000006">
    <property type="entry name" value="DNA-binding protein Fis"/>
    <property type="match status" value="1"/>
</dbReference>
<dbReference type="KEGG" id="mpri:MP3633_1243"/>